<evidence type="ECO:0000313" key="3">
    <source>
        <dbReference type="EMBL" id="TVU11176.1"/>
    </source>
</evidence>
<accession>A0A5J9TIF3</accession>
<dbReference type="Gramene" id="TVU11176">
    <property type="protein sequence ID" value="TVU11176"/>
    <property type="gene ID" value="EJB05_44745"/>
</dbReference>
<proteinExistence type="predicted"/>
<organism evidence="2 4">
    <name type="scientific">Eragrostis curvula</name>
    <name type="common">weeping love grass</name>
    <dbReference type="NCBI Taxonomy" id="38414"/>
    <lineage>
        <taxon>Eukaryota</taxon>
        <taxon>Viridiplantae</taxon>
        <taxon>Streptophyta</taxon>
        <taxon>Embryophyta</taxon>
        <taxon>Tracheophyta</taxon>
        <taxon>Spermatophyta</taxon>
        <taxon>Magnoliopsida</taxon>
        <taxon>Liliopsida</taxon>
        <taxon>Poales</taxon>
        <taxon>Poaceae</taxon>
        <taxon>PACMAD clade</taxon>
        <taxon>Chloridoideae</taxon>
        <taxon>Eragrostideae</taxon>
        <taxon>Eragrostidinae</taxon>
        <taxon>Eragrostis</taxon>
    </lineage>
</organism>
<sequence length="114" mass="12785">MATSTCTCAFLIPSFLCSLHYLGNRRGLTSWTVNTGNDLTRLHCDASSAFLCSCVPQGSQPGKVFINARKLMRKLQVFDKRRHSEFHSESWLIKQILDAEASIGLEFRGTQETT</sequence>
<feature type="chain" id="PRO_5036146002" evidence="1">
    <location>
        <begin position="19"/>
        <end position="114"/>
    </location>
</feature>
<evidence type="ECO:0000256" key="1">
    <source>
        <dbReference type="SAM" id="SignalP"/>
    </source>
</evidence>
<feature type="signal peptide" evidence="1">
    <location>
        <begin position="1"/>
        <end position="18"/>
    </location>
</feature>
<dbReference type="EMBL" id="RWGY01000039">
    <property type="protein sequence ID" value="TVU11163.1"/>
    <property type="molecule type" value="Genomic_DNA"/>
</dbReference>
<evidence type="ECO:0000313" key="2">
    <source>
        <dbReference type="EMBL" id="TVU11163.1"/>
    </source>
</evidence>
<comment type="caution">
    <text evidence="2">The sequence shown here is derived from an EMBL/GenBank/DDBJ whole genome shotgun (WGS) entry which is preliminary data.</text>
</comment>
<keyword evidence="1" id="KW-0732">Signal</keyword>
<keyword evidence="4" id="KW-1185">Reference proteome</keyword>
<name>A0A5J9TIF3_9POAL</name>
<dbReference type="EMBL" id="RWGY01000039">
    <property type="protein sequence ID" value="TVU11176.1"/>
    <property type="molecule type" value="Genomic_DNA"/>
</dbReference>
<dbReference type="Gramene" id="TVU11163">
    <property type="protein sequence ID" value="TVU11163"/>
    <property type="gene ID" value="EJB05_44731"/>
</dbReference>
<dbReference type="Proteomes" id="UP000324897">
    <property type="component" value="Chromosome 3"/>
</dbReference>
<evidence type="ECO:0000313" key="4">
    <source>
        <dbReference type="Proteomes" id="UP000324897"/>
    </source>
</evidence>
<dbReference type="AlphaFoldDB" id="A0A5J9TIF3"/>
<feature type="non-terminal residue" evidence="2">
    <location>
        <position position="114"/>
    </location>
</feature>
<protein>
    <submittedName>
        <fullName evidence="2">Uncharacterized protein</fullName>
    </submittedName>
</protein>
<gene>
    <name evidence="2" type="ORF">EJB05_44731</name>
    <name evidence="3" type="ORF">EJB05_44745</name>
</gene>
<reference evidence="2 4" key="1">
    <citation type="journal article" date="2019" name="Sci. Rep.">
        <title>A high-quality genome of Eragrostis curvula grass provides insights into Poaceae evolution and supports new strategies to enhance forage quality.</title>
        <authorList>
            <person name="Carballo J."/>
            <person name="Santos B.A.C.M."/>
            <person name="Zappacosta D."/>
            <person name="Garbus I."/>
            <person name="Selva J.P."/>
            <person name="Gallo C.A."/>
            <person name="Diaz A."/>
            <person name="Albertini E."/>
            <person name="Caccamo M."/>
            <person name="Echenique V."/>
        </authorList>
    </citation>
    <scope>NUCLEOTIDE SEQUENCE [LARGE SCALE GENOMIC DNA]</scope>
    <source>
        <strain evidence="4">cv. Victoria</strain>
        <tissue evidence="2">Leaf</tissue>
    </source>
</reference>